<dbReference type="InterPro" id="IPR032466">
    <property type="entry name" value="Metal_Hydrolase"/>
</dbReference>
<accession>A0A2H0V0C6</accession>
<dbReference type="EMBL" id="PFAT01000019">
    <property type="protein sequence ID" value="PIR92556.1"/>
    <property type="molecule type" value="Genomic_DNA"/>
</dbReference>
<gene>
    <name evidence="3" type="ORF">COU01_01225</name>
</gene>
<dbReference type="Pfam" id="PF01979">
    <property type="entry name" value="Amidohydro_1"/>
    <property type="match status" value="1"/>
</dbReference>
<evidence type="ECO:0000256" key="1">
    <source>
        <dbReference type="ARBA" id="ARBA00022801"/>
    </source>
</evidence>
<dbReference type="InterPro" id="IPR011059">
    <property type="entry name" value="Metal-dep_hydrolase_composite"/>
</dbReference>
<dbReference type="PANTHER" id="PTHR43794:SF11">
    <property type="entry name" value="AMIDOHYDROLASE-RELATED DOMAIN-CONTAINING PROTEIN"/>
    <property type="match status" value="1"/>
</dbReference>
<dbReference type="Gene3D" id="2.30.40.10">
    <property type="entry name" value="Urease, subunit C, domain 1"/>
    <property type="match status" value="1"/>
</dbReference>
<dbReference type="SUPFAM" id="SSF51338">
    <property type="entry name" value="Composite domain of metallo-dependent hydrolases"/>
    <property type="match status" value="1"/>
</dbReference>
<evidence type="ECO:0000313" key="3">
    <source>
        <dbReference type="EMBL" id="PIR92556.1"/>
    </source>
</evidence>
<dbReference type="Gene3D" id="3.20.20.140">
    <property type="entry name" value="Metal-dependent hydrolases"/>
    <property type="match status" value="1"/>
</dbReference>
<organism evidence="3 4">
    <name type="scientific">Candidatus Falkowbacteria bacterium CG10_big_fil_rev_8_21_14_0_10_44_15</name>
    <dbReference type="NCBI Taxonomy" id="1974569"/>
    <lineage>
        <taxon>Bacteria</taxon>
        <taxon>Candidatus Falkowiibacteriota</taxon>
    </lineage>
</organism>
<feature type="domain" description="Amidohydrolase-related" evidence="2">
    <location>
        <begin position="111"/>
        <end position="457"/>
    </location>
</feature>
<dbReference type="SUPFAM" id="SSF51556">
    <property type="entry name" value="Metallo-dependent hydrolases"/>
    <property type="match status" value="1"/>
</dbReference>
<evidence type="ECO:0000313" key="4">
    <source>
        <dbReference type="Proteomes" id="UP000228510"/>
    </source>
</evidence>
<sequence>MTGGNNFIIFIIMKETVLQKLQSELAPQADAKIDYEGEHSRHQAQGKDTGRILIRNAPFIFTCDQNDKTQILTGHSLVIEGDTIKAVAPAGQIQEQNFDAVYDAGKRGGIVITPGFINTHTHPPMYLMRSAMMLDEGEGVDETIAAMPRWEQAMSETDMALGAIGDITEQQKHGITTTLSHYHAFAPLEQASRLTEQNLINAVSVMSNVSPANSPALIEKIISEHANSHSRLAIALHYLYKATPEILTAVNALVNKYNLLFTCHFAESEQVAKNCEEKFGMRETGVLKKFNLLNDRTLISHAIHVRDEEVKTLAAAGVGIAHLPTSNVIHKSGVFPFWKFFDADGLPYLSLGTDSVISKSRLDLLSEAYQTRITHLYDRTVKFSSLFKMMTVNGARILHLPDRGRIAPGCKADLVFWKLRDRGFIPYDADEPMTLLGNIITHGGRMVRDLMINGRFVIKNRRHQLIDESKLLQQLQEHHLAMRQRVRPRTLP</sequence>
<comment type="caution">
    <text evidence="3">The sequence shown here is derived from an EMBL/GenBank/DDBJ whole genome shotgun (WGS) entry which is preliminary data.</text>
</comment>
<dbReference type="Proteomes" id="UP000228510">
    <property type="component" value="Unassembled WGS sequence"/>
</dbReference>
<keyword evidence="1" id="KW-0378">Hydrolase</keyword>
<dbReference type="AlphaFoldDB" id="A0A2H0V0C6"/>
<dbReference type="PANTHER" id="PTHR43794">
    <property type="entry name" value="AMINOHYDROLASE SSNA-RELATED"/>
    <property type="match status" value="1"/>
</dbReference>
<name>A0A2H0V0C6_9BACT</name>
<proteinExistence type="predicted"/>
<dbReference type="InterPro" id="IPR050287">
    <property type="entry name" value="MTA/SAH_deaminase"/>
</dbReference>
<dbReference type="InterPro" id="IPR006680">
    <property type="entry name" value="Amidohydro-rel"/>
</dbReference>
<reference evidence="4" key="1">
    <citation type="submission" date="2017-09" db="EMBL/GenBank/DDBJ databases">
        <title>Depth-based differentiation of microbial function through sediment-hosted aquifers and enrichment of novel symbionts in the deep terrestrial subsurface.</title>
        <authorList>
            <person name="Probst A.J."/>
            <person name="Ladd B."/>
            <person name="Jarett J.K."/>
            <person name="Geller-Mcgrath D.E."/>
            <person name="Sieber C.M.K."/>
            <person name="Emerson J.B."/>
            <person name="Anantharaman K."/>
            <person name="Thomas B.C."/>
            <person name="Malmstrom R."/>
            <person name="Stieglmeier M."/>
            <person name="Klingl A."/>
            <person name="Woyke T."/>
            <person name="Ryan C.M."/>
            <person name="Banfield J.F."/>
        </authorList>
    </citation>
    <scope>NUCLEOTIDE SEQUENCE [LARGE SCALE GENOMIC DNA]</scope>
</reference>
<protein>
    <recommendedName>
        <fullName evidence="2">Amidohydrolase-related domain-containing protein</fullName>
    </recommendedName>
</protein>
<dbReference type="GO" id="GO:0016810">
    <property type="term" value="F:hydrolase activity, acting on carbon-nitrogen (but not peptide) bonds"/>
    <property type="evidence" value="ECO:0007669"/>
    <property type="project" value="InterPro"/>
</dbReference>
<evidence type="ECO:0000259" key="2">
    <source>
        <dbReference type="Pfam" id="PF01979"/>
    </source>
</evidence>